<reference evidence="2" key="1">
    <citation type="journal article" date="2014" name="FEMS Microbiol. Lett.">
        <title>Disruption of a methyltransferase gene in actinomycin G gene cluster in Streptomyces iakyrus increases the production of phenazinomycin.</title>
        <authorList>
            <person name="Qin Z."/>
            <person name="Wang X."/>
            <person name="Rateb M.E."/>
            <person name="Ass'ad L.A."/>
            <person name="Jaspars M."/>
            <person name="Deng Z."/>
            <person name="Yu Y."/>
            <person name="Deng H."/>
        </authorList>
    </citation>
    <scope>NUCLEOTIDE SEQUENCE</scope>
    <source>
        <strain evidence="2">DSM 41873</strain>
    </source>
</reference>
<feature type="compositionally biased region" description="Polar residues" evidence="1">
    <location>
        <begin position="585"/>
        <end position="595"/>
    </location>
</feature>
<feature type="region of interest" description="Disordered" evidence="1">
    <location>
        <begin position="1"/>
        <end position="20"/>
    </location>
</feature>
<name>W0W863_9ACTN</name>
<evidence type="ECO:0000313" key="2">
    <source>
        <dbReference type="EMBL" id="CDH35376.1"/>
    </source>
</evidence>
<feature type="compositionally biased region" description="Basic residues" evidence="1">
    <location>
        <begin position="545"/>
        <end position="555"/>
    </location>
</feature>
<organism evidence="2">
    <name type="scientific">Streptomyces iakyrus</name>
    <dbReference type="NCBI Taxonomy" id="68219"/>
    <lineage>
        <taxon>Bacteria</taxon>
        <taxon>Bacillati</taxon>
        <taxon>Actinomycetota</taxon>
        <taxon>Actinomycetes</taxon>
        <taxon>Kitasatosporales</taxon>
        <taxon>Streptomycetaceae</taxon>
        <taxon>Streptomyces</taxon>
    </lineage>
</organism>
<dbReference type="AlphaFoldDB" id="W0W863"/>
<feature type="region of interest" description="Disordered" evidence="1">
    <location>
        <begin position="427"/>
        <end position="595"/>
    </location>
</feature>
<proteinExistence type="predicted"/>
<sequence length="595" mass="63392">MRPPNSPHSAPLPWPSEVSPGQVRKATSALVAHVGSRVDPDGAIREECQSRVLESALALTLMTRIGMASPARDGVLAFLRAHLDTPREFDRVLATLAVGRAADRSPADDTDLIDKLTDALLGAAPEFISARRRRMLYAVLSVLGCPLPPGLVPAADEEAPTDPMHSWAAVQQAAVTLILASAAGVSNEATAAALNTLNATRPATTVWEGYVLLHLLSLHGLAGVPGQEATVRSGLETLLRHQRDDGGFPFVLEMQNWCTSTAAIAFAAAGAPPALLQTIAGKLAAHRVDDSLRSLSLSLSRGAALTGGWSIGPGVAQNDVDCTSCVLEFLQETDPVSYGGTVRRGVDALLAVQGTDGGFPTYVAGAPSEPCMTAGAVNGLGPHPATAPARGRAICFLADSQLPDGGFEPGWSRSRLHALFRARLAAASRHGTREGTRLGVPRRQPTARRRFRAGMEPQSPAHDVPRPSGRMHRRLARPPYGRYGRADRALRVRDAEPRRRLGDAARRPQRRDQHRLRADHAVLRGRGPAGRARHVLAARAPERGRRVRRPARHGRPSSVPVPLARPDRHLSAPRVRPRPLPSSAHGVSTPGSGVR</sequence>
<accession>W0W863</accession>
<keyword evidence="2" id="KW-0808">Transferase</keyword>
<protein>
    <submittedName>
        <fullName evidence="2">Prenyltransferase/squalene oxidase</fullName>
    </submittedName>
</protein>
<gene>
    <name evidence="2" type="primary">phm1</name>
</gene>
<dbReference type="EMBL" id="HG428739">
    <property type="protein sequence ID" value="CDH35376.1"/>
    <property type="molecule type" value="Genomic_DNA"/>
</dbReference>
<feature type="compositionally biased region" description="Pro residues" evidence="1">
    <location>
        <begin position="1"/>
        <end position="14"/>
    </location>
</feature>
<evidence type="ECO:0000256" key="1">
    <source>
        <dbReference type="SAM" id="MobiDB-lite"/>
    </source>
</evidence>
<feature type="compositionally biased region" description="Basic and acidic residues" evidence="1">
    <location>
        <begin position="484"/>
        <end position="506"/>
    </location>
</feature>
<dbReference type="Gene3D" id="1.50.10.20">
    <property type="match status" value="1"/>
</dbReference>
<dbReference type="InterPro" id="IPR008930">
    <property type="entry name" value="Terpenoid_cyclase/PrenylTrfase"/>
</dbReference>
<dbReference type="GO" id="GO:0016740">
    <property type="term" value="F:transferase activity"/>
    <property type="evidence" value="ECO:0007669"/>
    <property type="project" value="UniProtKB-KW"/>
</dbReference>
<dbReference type="SUPFAM" id="SSF48239">
    <property type="entry name" value="Terpenoid cyclases/Protein prenyltransferases"/>
    <property type="match status" value="1"/>
</dbReference>